<feature type="domain" description="Calpain catalytic" evidence="9">
    <location>
        <begin position="106"/>
        <end position="309"/>
    </location>
</feature>
<dbReference type="InterPro" id="IPR022684">
    <property type="entry name" value="Calpain_cysteine_protease"/>
</dbReference>
<evidence type="ECO:0000256" key="7">
    <source>
        <dbReference type="PROSITE-ProRule" id="PRU01343"/>
    </source>
</evidence>
<feature type="compositionally biased region" description="Low complexity" evidence="8">
    <location>
        <begin position="274"/>
        <end position="291"/>
    </location>
</feature>
<evidence type="ECO:0000256" key="5">
    <source>
        <dbReference type="PIRSR" id="PIRSR622684-1"/>
    </source>
</evidence>
<feature type="domain" description="GRF-type" evidence="10">
    <location>
        <begin position="133"/>
        <end position="172"/>
    </location>
</feature>
<dbReference type="InterPro" id="IPR000169">
    <property type="entry name" value="Pept_cys_AS"/>
</dbReference>
<gene>
    <name evidence="11" type="ORF">TSPGSL018_15181</name>
</gene>
<dbReference type="InterPro" id="IPR038765">
    <property type="entry name" value="Papain-like_cys_pep_sf"/>
</dbReference>
<dbReference type="AlphaFoldDB" id="A0A061R4Y8"/>
<evidence type="ECO:0000259" key="9">
    <source>
        <dbReference type="PROSITE" id="PS50203"/>
    </source>
</evidence>
<evidence type="ECO:0000313" key="11">
    <source>
        <dbReference type="EMBL" id="JAC65819.1"/>
    </source>
</evidence>
<keyword evidence="4" id="KW-0862">Zinc</keyword>
<dbReference type="PANTHER" id="PTHR10183">
    <property type="entry name" value="CALPAIN"/>
    <property type="match status" value="1"/>
</dbReference>
<feature type="region of interest" description="Disordered" evidence="8">
    <location>
        <begin position="272"/>
        <end position="293"/>
    </location>
</feature>
<evidence type="ECO:0000256" key="8">
    <source>
        <dbReference type="SAM" id="MobiDB-lite"/>
    </source>
</evidence>
<keyword evidence="3 7" id="KW-0863">Zinc-finger</keyword>
<dbReference type="GO" id="GO:0005737">
    <property type="term" value="C:cytoplasm"/>
    <property type="evidence" value="ECO:0007669"/>
    <property type="project" value="TreeGrafter"/>
</dbReference>
<dbReference type="GO" id="GO:0008270">
    <property type="term" value="F:zinc ion binding"/>
    <property type="evidence" value="ECO:0007669"/>
    <property type="project" value="UniProtKB-KW"/>
</dbReference>
<dbReference type="PANTHER" id="PTHR10183:SF382">
    <property type="entry name" value="CALPAIN-15"/>
    <property type="match status" value="1"/>
</dbReference>
<dbReference type="SUPFAM" id="SSF54001">
    <property type="entry name" value="Cysteine proteinases"/>
    <property type="match status" value="1"/>
</dbReference>
<keyword evidence="2" id="KW-0479">Metal-binding</keyword>
<dbReference type="InterPro" id="IPR001300">
    <property type="entry name" value="Peptidase_C2_calpain_cat"/>
</dbReference>
<comment type="caution">
    <text evidence="6">Lacks conserved residue(s) required for the propagation of feature annotation.</text>
</comment>
<dbReference type="GO" id="GO:0006508">
    <property type="term" value="P:proteolysis"/>
    <property type="evidence" value="ECO:0007669"/>
    <property type="project" value="InterPro"/>
</dbReference>
<name>A0A061R4Y8_9CHLO</name>
<organism evidence="11">
    <name type="scientific">Tetraselmis sp. GSL018</name>
    <dbReference type="NCBI Taxonomy" id="582737"/>
    <lineage>
        <taxon>Eukaryota</taxon>
        <taxon>Viridiplantae</taxon>
        <taxon>Chlorophyta</taxon>
        <taxon>core chlorophytes</taxon>
        <taxon>Chlorodendrophyceae</taxon>
        <taxon>Chlorodendrales</taxon>
        <taxon>Chlorodendraceae</taxon>
        <taxon>Tetraselmis</taxon>
    </lineage>
</organism>
<evidence type="ECO:0000256" key="2">
    <source>
        <dbReference type="ARBA" id="ARBA00022723"/>
    </source>
</evidence>
<dbReference type="Pfam" id="PF00648">
    <property type="entry name" value="Peptidase_C2"/>
    <property type="match status" value="1"/>
</dbReference>
<reference evidence="11" key="1">
    <citation type="submission" date="2014-05" db="EMBL/GenBank/DDBJ databases">
        <title>The transcriptome of the halophilic microalga Tetraselmis sp. GSL018 isolated from the Great Salt Lake, Utah.</title>
        <authorList>
            <person name="Jinkerson R.E."/>
            <person name="D'Adamo S."/>
            <person name="Posewitz M.C."/>
        </authorList>
    </citation>
    <scope>NUCLEOTIDE SEQUENCE</scope>
    <source>
        <strain evidence="11">GSL018</strain>
    </source>
</reference>
<evidence type="ECO:0000256" key="4">
    <source>
        <dbReference type="ARBA" id="ARBA00022833"/>
    </source>
</evidence>
<comment type="similarity">
    <text evidence="1">Belongs to the peptidase C2 family.</text>
</comment>
<sequence length="309" mass="32540">MSVVREQPTCETVDLTCARDFKGNTPSEKTSIRYGKPRETRNIKDIAAEGLVHLQRISSTSIGLGSNAWKQAQDGWAVSIALEREAAEATAAAAECWAEAAGAGGVFLDPEFPALPSSIDGLGGGVACTTPICLCGAAARLSRVAREGPNQGRPFHSCPARRCRFFAWADRAPSSASAASMRWLRLGPPTHVPAKARGFDASDVRQGGVGDCWFLSALSVVATRPELIGRVFPCWRGPEGSAAAASGAYLVRLFLDGRWQAVLVDSLLPAKPTRGPSSASRGRAAGAGSPPLAFSRGADNQLWVPLVEK</sequence>
<proteinExistence type="inferred from homology"/>
<dbReference type="InterPro" id="IPR010666">
    <property type="entry name" value="Znf_GRF"/>
</dbReference>
<dbReference type="GO" id="GO:0004198">
    <property type="term" value="F:calcium-dependent cysteine-type endopeptidase activity"/>
    <property type="evidence" value="ECO:0007669"/>
    <property type="project" value="InterPro"/>
</dbReference>
<feature type="active site" evidence="5">
    <location>
        <position position="212"/>
    </location>
</feature>
<feature type="non-terminal residue" evidence="11">
    <location>
        <position position="309"/>
    </location>
</feature>
<dbReference type="PROSITE" id="PS50203">
    <property type="entry name" value="CALPAIN_CAT"/>
    <property type="match status" value="1"/>
</dbReference>
<protein>
    <submittedName>
        <fullName evidence="11">Calpain d</fullName>
    </submittedName>
</protein>
<accession>A0A061R4Y8</accession>
<evidence type="ECO:0000256" key="6">
    <source>
        <dbReference type="PROSITE-ProRule" id="PRU00239"/>
    </source>
</evidence>
<dbReference type="Pfam" id="PF06839">
    <property type="entry name" value="Zn_ribbon_GRF"/>
    <property type="match status" value="1"/>
</dbReference>
<dbReference type="EMBL" id="GBEZ01020885">
    <property type="protein sequence ID" value="JAC65819.1"/>
    <property type="molecule type" value="Transcribed_RNA"/>
</dbReference>
<dbReference type="PROSITE" id="PS00139">
    <property type="entry name" value="THIOL_PROTEASE_CYS"/>
    <property type="match status" value="1"/>
</dbReference>
<evidence type="ECO:0000256" key="1">
    <source>
        <dbReference type="ARBA" id="ARBA00007623"/>
    </source>
</evidence>
<evidence type="ECO:0000259" key="10">
    <source>
        <dbReference type="PROSITE" id="PS51999"/>
    </source>
</evidence>
<dbReference type="PROSITE" id="PS51999">
    <property type="entry name" value="ZF_GRF"/>
    <property type="match status" value="1"/>
</dbReference>
<evidence type="ECO:0000256" key="3">
    <source>
        <dbReference type="ARBA" id="ARBA00022771"/>
    </source>
</evidence>